<dbReference type="AlphaFoldDB" id="A0A3R7R028"/>
<protein>
    <submittedName>
        <fullName evidence="2">Uncharacterized protein</fullName>
    </submittedName>
</protein>
<keyword evidence="3" id="KW-1185">Reference proteome</keyword>
<feature type="region of interest" description="Disordered" evidence="1">
    <location>
        <begin position="1"/>
        <end position="32"/>
    </location>
</feature>
<evidence type="ECO:0000256" key="1">
    <source>
        <dbReference type="SAM" id="MobiDB-lite"/>
    </source>
</evidence>
<organism evidence="2 3">
    <name type="scientific">Penaeus vannamei</name>
    <name type="common">Whiteleg shrimp</name>
    <name type="synonym">Litopenaeus vannamei</name>
    <dbReference type="NCBI Taxonomy" id="6689"/>
    <lineage>
        <taxon>Eukaryota</taxon>
        <taxon>Metazoa</taxon>
        <taxon>Ecdysozoa</taxon>
        <taxon>Arthropoda</taxon>
        <taxon>Crustacea</taxon>
        <taxon>Multicrustacea</taxon>
        <taxon>Malacostraca</taxon>
        <taxon>Eumalacostraca</taxon>
        <taxon>Eucarida</taxon>
        <taxon>Decapoda</taxon>
        <taxon>Dendrobranchiata</taxon>
        <taxon>Penaeoidea</taxon>
        <taxon>Penaeidae</taxon>
        <taxon>Penaeus</taxon>
    </lineage>
</organism>
<feature type="compositionally biased region" description="Pro residues" evidence="1">
    <location>
        <begin position="16"/>
        <end position="30"/>
    </location>
</feature>
<reference evidence="2 3" key="2">
    <citation type="submission" date="2019-01" db="EMBL/GenBank/DDBJ databases">
        <title>The decoding of complex shrimp genome reveals the adaptation for benthos swimmer, frequently molting mechanism and breeding impact on genome.</title>
        <authorList>
            <person name="Sun Y."/>
            <person name="Gao Y."/>
            <person name="Yu Y."/>
        </authorList>
    </citation>
    <scope>NUCLEOTIDE SEQUENCE [LARGE SCALE GENOMIC DNA]</scope>
    <source>
        <tissue evidence="2">Muscle</tissue>
    </source>
</reference>
<evidence type="ECO:0000313" key="2">
    <source>
        <dbReference type="EMBL" id="ROT85461.1"/>
    </source>
</evidence>
<evidence type="ECO:0000313" key="3">
    <source>
        <dbReference type="Proteomes" id="UP000283509"/>
    </source>
</evidence>
<comment type="caution">
    <text evidence="2">The sequence shown here is derived from an EMBL/GenBank/DDBJ whole genome shotgun (WGS) entry which is preliminary data.</text>
</comment>
<reference evidence="2 3" key="1">
    <citation type="submission" date="2018-04" db="EMBL/GenBank/DDBJ databases">
        <authorList>
            <person name="Zhang X."/>
            <person name="Yuan J."/>
            <person name="Li F."/>
            <person name="Xiang J."/>
        </authorList>
    </citation>
    <scope>NUCLEOTIDE SEQUENCE [LARGE SCALE GENOMIC DNA]</scope>
    <source>
        <tissue evidence="2">Muscle</tissue>
    </source>
</reference>
<dbReference type="Proteomes" id="UP000283509">
    <property type="component" value="Unassembled WGS sequence"/>
</dbReference>
<name>A0A3R7R028_PENVA</name>
<proteinExistence type="predicted"/>
<sequence length="534" mass="56501">MPGPSASFKSVGRSSPLPPSAPSGGRPPCPRQRRRDIVSCLVSAILFLPSSAPSGGRLSCPRQRRRASSDREVVFLAFVSCRRLSCPVSASSTPSEVSSCPVSAIGRSVFCPLSSPCPRQRRRESSFLPSSAVGGRLSCPSAPSEVVFFCPRSAPSEVVFLAPISAVGSSSFLLRSAVGRSSFLPPSAPSGGVHFYPVSTVGRSRAPCPVESRLSCLVAPSEVVSLAPVSAVGGRLSCLVSASEVVFLAPSARREVVFLALVSARGSSFLPRQRRREVVFLARQRRREVVFHLRLLPHQRRREVVFLGSDSAVGKSSFLPPSAPSEVVHLTPVSTVGMSRPCPVRRSSFSCPRQRRREVVSLAPVSAVRRSSFLPSSAPSEVFLAPVSAVGGRLSCPVSAVGRSSFLPSSAPSGGRLSCPRQHVGRSFSCPRQRHQVVFLAPISAVGGRLFLPLSRREVVFLALSAFLPSSAPSGGRLSALVSVGGRLSCPRQAISRSSFLPPSAPSGGRPLPPAPVGSNPDDFYEKVKSILRN</sequence>
<feature type="region of interest" description="Disordered" evidence="1">
    <location>
        <begin position="497"/>
        <end position="523"/>
    </location>
</feature>
<accession>A0A3R7R028</accession>
<dbReference type="EMBL" id="QCYY01000271">
    <property type="protein sequence ID" value="ROT85461.1"/>
    <property type="molecule type" value="Genomic_DNA"/>
</dbReference>
<gene>
    <name evidence="2" type="ORF">C7M84_013677</name>
</gene>